<dbReference type="SUPFAM" id="SSF110997">
    <property type="entry name" value="Sporulation related repeat"/>
    <property type="match status" value="1"/>
</dbReference>
<dbReference type="RefSeq" id="WP_041155388.1">
    <property type="nucleotide sequence ID" value="NZ_CBCRVP010000004.1"/>
</dbReference>
<dbReference type="Gene3D" id="2.40.40.10">
    <property type="entry name" value="RlpA-like domain"/>
    <property type="match status" value="1"/>
</dbReference>
<dbReference type="EMBL" id="JXOK01000036">
    <property type="protein sequence ID" value="KIN11075.1"/>
    <property type="molecule type" value="Genomic_DNA"/>
</dbReference>
<dbReference type="PANTHER" id="PTHR34183">
    <property type="entry name" value="ENDOLYTIC PEPTIDOGLYCAN TRANSGLYCOSYLASE RLPA"/>
    <property type="match status" value="1"/>
</dbReference>
<dbReference type="Gene3D" id="3.30.70.1070">
    <property type="entry name" value="Sporulation related repeat"/>
    <property type="match status" value="1"/>
</dbReference>
<dbReference type="FunFam" id="2.40.40.10:FF:000003">
    <property type="entry name" value="Endolytic peptidoglycan transglycosylase RlpA"/>
    <property type="match status" value="1"/>
</dbReference>
<evidence type="ECO:0000256" key="2">
    <source>
        <dbReference type="ARBA" id="ARBA00023239"/>
    </source>
</evidence>
<dbReference type="GO" id="GO:0042834">
    <property type="term" value="F:peptidoglycan binding"/>
    <property type="evidence" value="ECO:0007669"/>
    <property type="project" value="InterPro"/>
</dbReference>
<dbReference type="EC" id="4.2.2.-" evidence="4"/>
<evidence type="ECO:0000256" key="1">
    <source>
        <dbReference type="ARBA" id="ARBA00022729"/>
    </source>
</evidence>
<dbReference type="InterPro" id="IPR009009">
    <property type="entry name" value="RlpA-like_DPBB"/>
</dbReference>
<dbReference type="HAMAP" id="MF_02071">
    <property type="entry name" value="RlpA"/>
    <property type="match status" value="1"/>
</dbReference>
<sequence length="274" mass="30605">MQKHALYTLVFTALVLAGCSSTSEKTSEKKQTGRYELESDVAPDSPISVEHIEDAHPRYEPYSLGGNRDYHLRGQDYKIVRNAKGFTQRGRASWYGKKFQGHLTSNGEIYDMYSMTAAHKTLPLPSYVKVTNTDNGKSTVVRVNDRGPFHTGRIIDLSYAAAHKLDVIKTGTANVQIEVISVNKPNDKKSLEAHPKYVIQVSSSKNEGRARTLGQELGQKLDTDSFLENTKESYRLLLGPFTDYSLTQATLDKVKLLGYSSAFIKKHNNINTAQ</sequence>
<keyword evidence="1" id="KW-0732">Signal</keyword>
<comment type="function">
    <text evidence="4">Lytic transglycosylase with a strong preference for naked glycan strands that lack stem peptides.</text>
</comment>
<dbReference type="OrthoDB" id="9779128at2"/>
<dbReference type="CDD" id="cd22268">
    <property type="entry name" value="DPBB_RlpA-like"/>
    <property type="match status" value="1"/>
</dbReference>
<dbReference type="InterPro" id="IPR007730">
    <property type="entry name" value="SPOR-like_dom"/>
</dbReference>
<keyword evidence="9" id="KW-1185">Reference proteome</keyword>
<dbReference type="InterPro" id="IPR036680">
    <property type="entry name" value="SPOR-like_sf"/>
</dbReference>
<evidence type="ECO:0000313" key="9">
    <source>
        <dbReference type="Proteomes" id="UP000031977"/>
    </source>
</evidence>
<evidence type="ECO:0000313" key="8">
    <source>
        <dbReference type="EMBL" id="KIN11075.1"/>
    </source>
</evidence>
<comment type="similarity">
    <text evidence="4 5">Belongs to the RlpA family.</text>
</comment>
<dbReference type="STRING" id="50718.SU60_09955"/>
<gene>
    <name evidence="4" type="primary">rlpA</name>
    <name evidence="8" type="ORF">SU60_09955</name>
</gene>
<keyword evidence="4" id="KW-1003">Cell membrane</keyword>
<dbReference type="InterPro" id="IPR034718">
    <property type="entry name" value="RlpA"/>
</dbReference>
<proteinExistence type="inferred from homology"/>
<keyword evidence="4 8" id="KW-0449">Lipoprotein</keyword>
<dbReference type="SUPFAM" id="SSF50685">
    <property type="entry name" value="Barwin-like endoglucanases"/>
    <property type="match status" value="1"/>
</dbReference>
<dbReference type="PROSITE" id="PS51257">
    <property type="entry name" value="PROKAR_LIPOPROTEIN"/>
    <property type="match status" value="1"/>
</dbReference>
<evidence type="ECO:0000256" key="5">
    <source>
        <dbReference type="RuleBase" id="RU003495"/>
    </source>
</evidence>
<feature type="compositionally biased region" description="Basic and acidic residues" evidence="6">
    <location>
        <begin position="25"/>
        <end position="37"/>
    </location>
</feature>
<dbReference type="NCBIfam" id="TIGR00413">
    <property type="entry name" value="rlpA"/>
    <property type="match status" value="1"/>
</dbReference>
<evidence type="ECO:0000259" key="7">
    <source>
        <dbReference type="PROSITE" id="PS51724"/>
    </source>
</evidence>
<evidence type="ECO:0000256" key="6">
    <source>
        <dbReference type="SAM" id="MobiDB-lite"/>
    </source>
</evidence>
<organism evidence="8 9">
    <name type="scientific">Vibrio mytili</name>
    <dbReference type="NCBI Taxonomy" id="50718"/>
    <lineage>
        <taxon>Bacteria</taxon>
        <taxon>Pseudomonadati</taxon>
        <taxon>Pseudomonadota</taxon>
        <taxon>Gammaproteobacteria</taxon>
        <taxon>Vibrionales</taxon>
        <taxon>Vibrionaceae</taxon>
        <taxon>Vibrio</taxon>
    </lineage>
</organism>
<dbReference type="Proteomes" id="UP000031977">
    <property type="component" value="Unassembled WGS sequence"/>
</dbReference>
<feature type="region of interest" description="Disordered" evidence="6">
    <location>
        <begin position="22"/>
        <end position="42"/>
    </location>
</feature>
<reference evidence="8 9" key="1">
    <citation type="submission" date="2015-01" db="EMBL/GenBank/DDBJ databases">
        <title>Draft genome of Vibrio mytili type strain CAIM 528.</title>
        <authorList>
            <person name="Gonzalez-Castillo A."/>
            <person name="Gomez-Gil B."/>
            <person name="Enciso-Ibarra J."/>
        </authorList>
    </citation>
    <scope>NUCLEOTIDE SEQUENCE [LARGE SCALE GENOMIC DNA]</scope>
    <source>
        <strain evidence="8 9">CAIM 528</strain>
    </source>
</reference>
<dbReference type="GO" id="GO:0005886">
    <property type="term" value="C:plasma membrane"/>
    <property type="evidence" value="ECO:0007669"/>
    <property type="project" value="UniProtKB-SubCell"/>
</dbReference>
<dbReference type="Pfam" id="PF05036">
    <property type="entry name" value="SPOR"/>
    <property type="match status" value="1"/>
</dbReference>
<evidence type="ECO:0000256" key="3">
    <source>
        <dbReference type="ARBA" id="ARBA00023316"/>
    </source>
</evidence>
<comment type="subcellular location">
    <subcellularLocation>
        <location evidence="4">Cell membrane</location>
        <topology evidence="4">Lipid-anchor</topology>
    </subcellularLocation>
</comment>
<accession>A0A0C3I7V9</accession>
<dbReference type="GO" id="GO:0009279">
    <property type="term" value="C:cell outer membrane"/>
    <property type="evidence" value="ECO:0007669"/>
    <property type="project" value="TreeGrafter"/>
</dbReference>
<dbReference type="PANTHER" id="PTHR34183:SF1">
    <property type="entry name" value="ENDOLYTIC PEPTIDOGLYCAN TRANSGLYCOSYLASE RLPA"/>
    <property type="match status" value="1"/>
</dbReference>
<keyword evidence="3 4" id="KW-0961">Cell wall biogenesis/degradation</keyword>
<evidence type="ECO:0000256" key="4">
    <source>
        <dbReference type="HAMAP-Rule" id="MF_02071"/>
    </source>
</evidence>
<feature type="domain" description="SPOR" evidence="7">
    <location>
        <begin position="191"/>
        <end position="267"/>
    </location>
</feature>
<dbReference type="InterPro" id="IPR012997">
    <property type="entry name" value="RplA"/>
</dbReference>
<keyword evidence="2 4" id="KW-0456">Lyase</keyword>
<dbReference type="InterPro" id="IPR036908">
    <property type="entry name" value="RlpA-like_sf"/>
</dbReference>
<protein>
    <recommendedName>
        <fullName evidence="4">Endolytic peptidoglycan transglycosylase RlpA</fullName>
        <ecNumber evidence="4">4.2.2.-</ecNumber>
    </recommendedName>
</protein>
<dbReference type="GO" id="GO:0008932">
    <property type="term" value="F:lytic endotransglycosylase activity"/>
    <property type="evidence" value="ECO:0007669"/>
    <property type="project" value="UniProtKB-UniRule"/>
</dbReference>
<keyword evidence="4" id="KW-0472">Membrane</keyword>
<dbReference type="GO" id="GO:0000270">
    <property type="term" value="P:peptidoglycan metabolic process"/>
    <property type="evidence" value="ECO:0007669"/>
    <property type="project" value="UniProtKB-UniRule"/>
</dbReference>
<dbReference type="PROSITE" id="PS51724">
    <property type="entry name" value="SPOR"/>
    <property type="match status" value="1"/>
</dbReference>
<comment type="caution">
    <text evidence="8">The sequence shown here is derived from an EMBL/GenBank/DDBJ whole genome shotgun (WGS) entry which is preliminary data.</text>
</comment>
<dbReference type="AlphaFoldDB" id="A0A0C3I7V9"/>
<dbReference type="GO" id="GO:0071555">
    <property type="term" value="P:cell wall organization"/>
    <property type="evidence" value="ECO:0007669"/>
    <property type="project" value="UniProtKB-KW"/>
</dbReference>
<dbReference type="Pfam" id="PF03330">
    <property type="entry name" value="DPBB_1"/>
    <property type="match status" value="1"/>
</dbReference>
<keyword evidence="4" id="KW-0564">Palmitate</keyword>
<name>A0A0C3I7V9_9VIBR</name>